<keyword evidence="2" id="KW-1185">Reference proteome</keyword>
<dbReference type="EMBL" id="QLIX01000046">
    <property type="protein sequence ID" value="RAI54600.1"/>
    <property type="molecule type" value="Genomic_DNA"/>
</dbReference>
<reference evidence="2" key="1">
    <citation type="submission" date="2018-06" db="EMBL/GenBank/DDBJ databases">
        <authorList>
            <person name="Khan S.A."/>
        </authorList>
    </citation>
    <scope>NUCLEOTIDE SEQUENCE [LARGE SCALE GENOMIC DNA]</scope>
    <source>
        <strain evidence="2">DB-1506</strain>
    </source>
</reference>
<gene>
    <name evidence="1" type="ORF">DOO78_25800</name>
</gene>
<comment type="caution">
    <text evidence="1">The sequence shown here is derived from an EMBL/GenBank/DDBJ whole genome shotgun (WGS) entry which is preliminary data.</text>
</comment>
<name>A0A327LUW2_9PROT</name>
<dbReference type="AlphaFoldDB" id="A0A327LUW2"/>
<evidence type="ECO:0000313" key="2">
    <source>
        <dbReference type="Proteomes" id="UP000249065"/>
    </source>
</evidence>
<accession>A0A327LUW2</accession>
<organism evidence="1 2">
    <name type="scientific">Roseicella frigidaeris</name>
    <dbReference type="NCBI Taxonomy" id="2230885"/>
    <lineage>
        <taxon>Bacteria</taxon>
        <taxon>Pseudomonadati</taxon>
        <taxon>Pseudomonadota</taxon>
        <taxon>Alphaproteobacteria</taxon>
        <taxon>Acetobacterales</taxon>
        <taxon>Roseomonadaceae</taxon>
        <taxon>Roseicella</taxon>
    </lineage>
</organism>
<dbReference type="Proteomes" id="UP000249065">
    <property type="component" value="Unassembled WGS sequence"/>
</dbReference>
<protein>
    <submittedName>
        <fullName evidence="1">Uncharacterized protein</fullName>
    </submittedName>
</protein>
<sequence length="472" mass="52726">MKIPANQLPTAAEVKREIMTWDDLPLMRRRTLVSSVNLLCRIGGKRSPATVLLDPAVCLPAIDTASAVALGIASKTQQNHRANLRYVMRRRGLLAPVRRHEPTSDPAWAVLEAGLPKRFHPHRLRAFMRDCATGGLPPDGVTSAALNDYARHLTTSHGGKNVRANVREVARQWNKMRGLIPGWPDTELALGPPEGRIQTRPLSDYPLHQEAEDYLAWLVRSPEDAEEDDEAHEPASPETVVTRRKGLRLLCWAMLQTGSTPDELTDLGVLLRFDSAKRCLRLHRDRLGKPHPNKPNERLPTHGTAMLAATLQSVAIFRKLPSEADAKLRRMLKVYRPKRQCEIGDDLADLLDRLADPEIEARLLHLPALLLHKARRLRDGWTSKAGVNHPPKPQEACWMAALAAAIEILLHLPLRVHDLASLRLGQELSMRQAGERGPVEARLSVTANKNDRLVETWMRGGPAAVLVEYLRC</sequence>
<evidence type="ECO:0000313" key="1">
    <source>
        <dbReference type="EMBL" id="RAI54600.1"/>
    </source>
</evidence>
<proteinExistence type="predicted"/>